<dbReference type="AlphaFoldDB" id="D4G826"/>
<proteinExistence type="predicted"/>
<dbReference type="HOGENOM" id="CLU_3140186_0_0_6"/>
<dbReference type="KEGG" id="rip:RIEPE_0219"/>
<protein>
    <submittedName>
        <fullName evidence="1">Uncharacterized protein</fullName>
    </submittedName>
</protein>
<name>D4G826_RIEPU</name>
<keyword evidence="2" id="KW-1185">Reference proteome</keyword>
<dbReference type="Proteomes" id="UP000001700">
    <property type="component" value="Chromosome"/>
</dbReference>
<evidence type="ECO:0000313" key="1">
    <source>
        <dbReference type="EMBL" id="ADD79506.1"/>
    </source>
</evidence>
<gene>
    <name evidence="1" type="ordered locus">RIEPE_0219</name>
</gene>
<evidence type="ECO:0000313" key="2">
    <source>
        <dbReference type="Proteomes" id="UP000001700"/>
    </source>
</evidence>
<reference evidence="1" key="1">
    <citation type="submission" date="2008-05" db="EMBL/GenBank/DDBJ databases">
        <title>Genome sequence of Riesia pediculicola USDA.</title>
        <authorList>
            <person name="Kirkness E.F."/>
        </authorList>
    </citation>
    <scope>NUCLEOTIDE SEQUENCE [LARGE SCALE GENOMIC DNA]</scope>
    <source>
        <strain evidence="1">USDA</strain>
    </source>
</reference>
<dbReference type="STRING" id="515618.RIEPE_0219"/>
<dbReference type="EMBL" id="CP001085">
    <property type="protein sequence ID" value="ADD79506.1"/>
    <property type="molecule type" value="Genomic_DNA"/>
</dbReference>
<organism evidence="1 2">
    <name type="scientific">Riesia pediculicola (strain USDA)</name>
    <dbReference type="NCBI Taxonomy" id="515618"/>
    <lineage>
        <taxon>Bacteria</taxon>
        <taxon>Pseudomonadati</taxon>
        <taxon>Pseudomonadota</taxon>
        <taxon>Gammaproteobacteria</taxon>
        <taxon>Enterobacterales</taxon>
        <taxon>Enterobacteriaceae</taxon>
        <taxon>Candidatus Riesia</taxon>
    </lineage>
</organism>
<accession>D4G826</accession>
<sequence>MNHIFFSKKLLNFGSFSKKFYFHYCFENVLLSQRSLNSKKKNFSHRWIY</sequence>